<feature type="compositionally biased region" description="Basic and acidic residues" evidence="10">
    <location>
        <begin position="132"/>
        <end position="141"/>
    </location>
</feature>
<evidence type="ECO:0000313" key="14">
    <source>
        <dbReference type="RefSeq" id="XP_005188659.1"/>
    </source>
</evidence>
<feature type="domain" description="C2H2-type" evidence="11">
    <location>
        <begin position="485"/>
        <end position="512"/>
    </location>
</feature>
<keyword evidence="4 9" id="KW-0863">Zinc-finger</keyword>
<dbReference type="OrthoDB" id="3565419at2759"/>
<dbReference type="SMART" id="SM00868">
    <property type="entry name" value="zf-AD"/>
    <property type="match status" value="1"/>
</dbReference>
<dbReference type="AlphaFoldDB" id="A0A1I8N307"/>
<keyword evidence="13" id="KW-1185">Reference proteome</keyword>
<dbReference type="PROSITE" id="PS00028">
    <property type="entry name" value="ZINC_FINGER_C2H2_1"/>
    <property type="match status" value="7"/>
</dbReference>
<dbReference type="InterPro" id="IPR036236">
    <property type="entry name" value="Znf_C2H2_sf"/>
</dbReference>
<feature type="compositionally biased region" description="Acidic residues" evidence="10">
    <location>
        <begin position="161"/>
        <end position="172"/>
    </location>
</feature>
<evidence type="ECO:0000256" key="7">
    <source>
        <dbReference type="ARBA" id="ARBA00023163"/>
    </source>
</evidence>
<dbReference type="PROSITE" id="PS50157">
    <property type="entry name" value="ZINC_FINGER_C2H2_2"/>
    <property type="match status" value="6"/>
</dbReference>
<feature type="domain" description="C2H2-type" evidence="11">
    <location>
        <begin position="456"/>
        <end position="479"/>
    </location>
</feature>
<comment type="subcellular location">
    <subcellularLocation>
        <location evidence="1">Nucleus</location>
    </subcellularLocation>
</comment>
<gene>
    <name evidence="12" type="primary">101901817</name>
    <name evidence="14 15 16" type="synonym">LOC101901817</name>
</gene>
<evidence type="ECO:0000313" key="12">
    <source>
        <dbReference type="EnsemblMetazoa" id="MDOA010999-PB"/>
    </source>
</evidence>
<dbReference type="SMART" id="SM00355">
    <property type="entry name" value="ZnF_C2H2"/>
    <property type="match status" value="10"/>
</dbReference>
<evidence type="ECO:0000256" key="9">
    <source>
        <dbReference type="PROSITE-ProRule" id="PRU00042"/>
    </source>
</evidence>
<evidence type="ECO:0000259" key="11">
    <source>
        <dbReference type="PROSITE" id="PS50157"/>
    </source>
</evidence>
<dbReference type="Gene3D" id="3.40.1800.20">
    <property type="match status" value="1"/>
</dbReference>
<dbReference type="InterPro" id="IPR013087">
    <property type="entry name" value="Znf_C2H2_type"/>
</dbReference>
<feature type="domain" description="C2H2-type" evidence="11">
    <location>
        <begin position="513"/>
        <end position="541"/>
    </location>
</feature>
<organism evidence="12">
    <name type="scientific">Musca domestica</name>
    <name type="common">House fly</name>
    <dbReference type="NCBI Taxonomy" id="7370"/>
    <lineage>
        <taxon>Eukaryota</taxon>
        <taxon>Metazoa</taxon>
        <taxon>Ecdysozoa</taxon>
        <taxon>Arthropoda</taxon>
        <taxon>Hexapoda</taxon>
        <taxon>Insecta</taxon>
        <taxon>Pterygota</taxon>
        <taxon>Neoptera</taxon>
        <taxon>Endopterygota</taxon>
        <taxon>Diptera</taxon>
        <taxon>Brachycera</taxon>
        <taxon>Muscomorpha</taxon>
        <taxon>Muscoidea</taxon>
        <taxon>Muscidae</taxon>
        <taxon>Musca</taxon>
    </lineage>
</organism>
<dbReference type="PANTHER" id="PTHR47772">
    <property type="entry name" value="ZINC FINGER PROTEIN 200"/>
    <property type="match status" value="1"/>
</dbReference>
<dbReference type="VEuPathDB" id="VectorBase:MDOMA2_000363"/>
<feature type="region of interest" description="Disordered" evidence="10">
    <location>
        <begin position="129"/>
        <end position="229"/>
    </location>
</feature>
<keyword evidence="8" id="KW-0539">Nucleus</keyword>
<feature type="compositionally biased region" description="Polar residues" evidence="10">
    <location>
        <begin position="216"/>
        <end position="229"/>
    </location>
</feature>
<evidence type="ECO:0000256" key="4">
    <source>
        <dbReference type="ARBA" id="ARBA00022771"/>
    </source>
</evidence>
<keyword evidence="7" id="KW-0804">Transcription</keyword>
<sequence>MVECLLCLKTTKDAVESDCILVDSAQWEDLAIKKLIDKHLWPIDTITPQSCLCPTCWQELNGFHNFYTRIEEAHNDYKSLLKAEIDPLEEESKPKDLLLENLLEPEIVIGQTLDVAIVIKQENEETAIIPKIDSDNEKDPKSQTQSDDDREFMDDYSGNSDESEESDSDDDLPLIHRTKKSPAKAKSEVSLESDDGSVDPDPLQPRRRGRKKSSSEVKSNSATRKSYYQPKTNRLEHDKFLQQHYKITCNKCHLPFDTFPLLCKHYSKEHNERGFVTCCEMKFYDRSLLVDHINFHLNPEYFKCKECGKVLTQRRCLWAHMKLHEEKKFCCDVCDKKFVQKSKLERHKLTHLPQQEKKYPCSECGKFFGNEYVLTQHHRVVHLNIYAKVCEVCGQTMPDSNSFKRHMEKHENISETKTATPTATVKCDDCGLILAGPLNLKRHRDLQHPPGGKRDYTCHICSKVSPNMRALKKHIRCTHEMGYDFKCTMCEKAFKRSDNLKAHMSTHTGTPLYSCPWCPKTFNSNGNMHNHRKKAHPAEWEEARRKKYSGNLPPNFKPPTTTTTNNNSSHYFPVTVNMNGN</sequence>
<protein>
    <submittedName>
        <fullName evidence="14 15">Transcription factor grauzone</fullName>
    </submittedName>
</protein>
<dbReference type="FunFam" id="3.30.160.60:FF:001182">
    <property type="entry name" value="Zinc finger, C2H2 type"/>
    <property type="match status" value="1"/>
</dbReference>
<dbReference type="RefSeq" id="XP_058976004.1">
    <property type="nucleotide sequence ID" value="XM_059120021.1"/>
</dbReference>
<keyword evidence="6" id="KW-0805">Transcription regulation</keyword>
<dbReference type="GO" id="GO:0008270">
    <property type="term" value="F:zinc ion binding"/>
    <property type="evidence" value="ECO:0007669"/>
    <property type="project" value="UniProtKB-KW"/>
</dbReference>
<dbReference type="VEuPathDB" id="VectorBase:MDOA010999"/>
<dbReference type="GeneID" id="101901817"/>
<evidence type="ECO:0000256" key="2">
    <source>
        <dbReference type="ARBA" id="ARBA00022723"/>
    </source>
</evidence>
<dbReference type="Proteomes" id="UP001652621">
    <property type="component" value="Unplaced"/>
</dbReference>
<dbReference type="eggNOG" id="KOG1721">
    <property type="taxonomic scope" value="Eukaryota"/>
</dbReference>
<feature type="compositionally biased region" description="Low complexity" evidence="10">
    <location>
        <begin position="551"/>
        <end position="567"/>
    </location>
</feature>
<dbReference type="SUPFAM" id="SSF57667">
    <property type="entry name" value="beta-beta-alpha zinc fingers"/>
    <property type="match status" value="4"/>
</dbReference>
<proteinExistence type="predicted"/>
<dbReference type="RefSeq" id="XP_011294609.1">
    <property type="nucleotide sequence ID" value="XM_011296307.2"/>
</dbReference>
<dbReference type="GO" id="GO:0005634">
    <property type="term" value="C:nucleus"/>
    <property type="evidence" value="ECO:0007669"/>
    <property type="project" value="UniProtKB-SubCell"/>
</dbReference>
<dbReference type="PANTHER" id="PTHR47772:SF13">
    <property type="entry name" value="GASTRULA ZINC FINGER PROTEIN XLCGF49.1-LIKE-RELATED"/>
    <property type="match status" value="1"/>
</dbReference>
<dbReference type="EnsemblMetazoa" id="MDOA010999-RB">
    <property type="protein sequence ID" value="MDOA010999-PB"/>
    <property type="gene ID" value="MDOA010999"/>
</dbReference>
<dbReference type="EnsemblMetazoa" id="MDOA010999-RA">
    <property type="protein sequence ID" value="MDOA010999-PA"/>
    <property type="gene ID" value="MDOA010999"/>
</dbReference>
<feature type="domain" description="C2H2-type" evidence="11">
    <location>
        <begin position="302"/>
        <end position="329"/>
    </location>
</feature>
<keyword evidence="5" id="KW-0862">Zinc</keyword>
<accession>A0A1I8N307</accession>
<dbReference type="RefSeq" id="XP_005188659.1">
    <property type="nucleotide sequence ID" value="XM_005188602.3"/>
</dbReference>
<keyword evidence="3" id="KW-0677">Repeat</keyword>
<evidence type="ECO:0000256" key="1">
    <source>
        <dbReference type="ARBA" id="ARBA00004123"/>
    </source>
</evidence>
<evidence type="ECO:0000256" key="6">
    <source>
        <dbReference type="ARBA" id="ARBA00023015"/>
    </source>
</evidence>
<evidence type="ECO:0000313" key="13">
    <source>
        <dbReference type="Proteomes" id="UP001652621"/>
    </source>
</evidence>
<dbReference type="Gene3D" id="3.30.160.60">
    <property type="entry name" value="Classic Zinc Finger"/>
    <property type="match status" value="6"/>
</dbReference>
<feature type="domain" description="C2H2-type" evidence="11">
    <location>
        <begin position="359"/>
        <end position="382"/>
    </location>
</feature>
<evidence type="ECO:0000256" key="8">
    <source>
        <dbReference type="ARBA" id="ARBA00023242"/>
    </source>
</evidence>
<keyword evidence="2" id="KW-0479">Metal-binding</keyword>
<dbReference type="Pfam" id="PF00096">
    <property type="entry name" value="zf-C2H2"/>
    <property type="match status" value="5"/>
</dbReference>
<evidence type="ECO:0000313" key="16">
    <source>
        <dbReference type="RefSeq" id="XP_058976004.1"/>
    </source>
</evidence>
<feature type="region of interest" description="Disordered" evidence="10">
    <location>
        <begin position="549"/>
        <end position="581"/>
    </location>
</feature>
<evidence type="ECO:0000256" key="10">
    <source>
        <dbReference type="SAM" id="MobiDB-lite"/>
    </source>
</evidence>
<name>A0A1I8N307_MUSDO</name>
<reference evidence="12" key="1">
    <citation type="submission" date="2020-05" db="UniProtKB">
        <authorList>
            <consortium name="EnsemblMetazoa"/>
        </authorList>
    </citation>
    <scope>IDENTIFICATION</scope>
    <source>
        <strain evidence="12">Aabys</strain>
    </source>
</reference>
<evidence type="ECO:0000256" key="3">
    <source>
        <dbReference type="ARBA" id="ARBA00022737"/>
    </source>
</evidence>
<dbReference type="InterPro" id="IPR050636">
    <property type="entry name" value="C2H2-ZF_domain-containing"/>
</dbReference>
<evidence type="ECO:0000313" key="15">
    <source>
        <dbReference type="RefSeq" id="XP_011294609.1"/>
    </source>
</evidence>
<evidence type="ECO:0000256" key="5">
    <source>
        <dbReference type="ARBA" id="ARBA00022833"/>
    </source>
</evidence>
<dbReference type="InterPro" id="IPR012934">
    <property type="entry name" value="Znf_AD"/>
</dbReference>
<reference evidence="16" key="2">
    <citation type="submission" date="2025-05" db="UniProtKB">
        <authorList>
            <consortium name="RefSeq"/>
        </authorList>
    </citation>
    <scope>IDENTIFICATION</scope>
    <source>
        <strain evidence="14 15">Aabys</strain>
        <tissue evidence="16">Whole body</tissue>
    </source>
</reference>
<dbReference type="KEGG" id="mde:101901817"/>
<feature type="domain" description="C2H2-type" evidence="11">
    <location>
        <begin position="329"/>
        <end position="356"/>
    </location>
</feature>